<evidence type="ECO:0000313" key="2">
    <source>
        <dbReference type="EMBL" id="BBZ29703.1"/>
    </source>
</evidence>
<feature type="region of interest" description="Disordered" evidence="1">
    <location>
        <begin position="1"/>
        <end position="22"/>
    </location>
</feature>
<proteinExistence type="predicted"/>
<organism evidence="2 3">
    <name type="scientific">Mycolicibacterium madagascariense</name>
    <dbReference type="NCBI Taxonomy" id="212765"/>
    <lineage>
        <taxon>Bacteria</taxon>
        <taxon>Bacillati</taxon>
        <taxon>Actinomycetota</taxon>
        <taxon>Actinomycetes</taxon>
        <taxon>Mycobacteriales</taxon>
        <taxon>Mycobacteriaceae</taxon>
        <taxon>Mycolicibacterium</taxon>
    </lineage>
</organism>
<evidence type="ECO:0000313" key="3">
    <source>
        <dbReference type="Proteomes" id="UP000466517"/>
    </source>
</evidence>
<name>A0A7I7XKU1_9MYCO</name>
<gene>
    <name evidence="2" type="ORF">MMAD_39980</name>
</gene>
<keyword evidence="3" id="KW-1185">Reference proteome</keyword>
<dbReference type="AlphaFoldDB" id="A0A7I7XKU1"/>
<accession>A0A7I7XKU1</accession>
<dbReference type="KEGG" id="mmag:MMAD_39980"/>
<dbReference type="Proteomes" id="UP000466517">
    <property type="component" value="Chromosome"/>
</dbReference>
<protein>
    <submittedName>
        <fullName evidence="2">Uncharacterized protein</fullName>
    </submittedName>
</protein>
<reference evidence="2 3" key="1">
    <citation type="journal article" date="2019" name="Emerg. Microbes Infect.">
        <title>Comprehensive subspecies identification of 175 nontuberculous mycobacteria species based on 7547 genomic profiles.</title>
        <authorList>
            <person name="Matsumoto Y."/>
            <person name="Kinjo T."/>
            <person name="Motooka D."/>
            <person name="Nabeya D."/>
            <person name="Jung N."/>
            <person name="Uechi K."/>
            <person name="Horii T."/>
            <person name="Iida T."/>
            <person name="Fujita J."/>
            <person name="Nakamura S."/>
        </authorList>
    </citation>
    <scope>NUCLEOTIDE SEQUENCE [LARGE SCALE GENOMIC DNA]</scope>
    <source>
        <strain evidence="2 3">JCM 13574</strain>
    </source>
</reference>
<dbReference type="EMBL" id="AP022610">
    <property type="protein sequence ID" value="BBZ29703.1"/>
    <property type="molecule type" value="Genomic_DNA"/>
</dbReference>
<evidence type="ECO:0000256" key="1">
    <source>
        <dbReference type="SAM" id="MobiDB-lite"/>
    </source>
</evidence>
<sequence>MPRGTTRPAGGTAGTPATPGSAAGAWVIGAVDTVEGADEPAGDGVDALEQPATSTIDASANAGIFGELISQLCPPRRLANQRTCAVRTR</sequence>